<dbReference type="GO" id="GO:0003676">
    <property type="term" value="F:nucleic acid binding"/>
    <property type="evidence" value="ECO:0007669"/>
    <property type="project" value="InterPro"/>
</dbReference>
<evidence type="ECO:0000259" key="8">
    <source>
        <dbReference type="Pfam" id="PF13742"/>
    </source>
</evidence>
<comment type="similarity">
    <text evidence="5 6">Belongs to the XseA family.</text>
</comment>
<evidence type="ECO:0000256" key="3">
    <source>
        <dbReference type="ARBA" id="ARBA00022801"/>
    </source>
</evidence>
<name>A0A915U0D5_9BACT</name>
<dbReference type="HAMAP" id="MF_00378">
    <property type="entry name" value="Exonuc_7_L"/>
    <property type="match status" value="1"/>
</dbReference>
<evidence type="ECO:0000256" key="1">
    <source>
        <dbReference type="ARBA" id="ARBA00022490"/>
    </source>
</evidence>
<feature type="domain" description="Exonuclease VII large subunit C-terminal" evidence="7">
    <location>
        <begin position="123"/>
        <end position="437"/>
    </location>
</feature>
<feature type="domain" description="OB-fold nucleic acid binding" evidence="8">
    <location>
        <begin position="7"/>
        <end position="100"/>
    </location>
</feature>
<gene>
    <name evidence="5 9" type="primary">xseA</name>
    <name evidence="9" type="ORF">GF1_15290</name>
</gene>
<dbReference type="InterPro" id="IPR025824">
    <property type="entry name" value="OB-fold_nuc-bd_dom"/>
</dbReference>
<comment type="catalytic activity">
    <reaction evidence="5 6">
        <text>Exonucleolytic cleavage in either 5'- to 3'- or 3'- to 5'-direction to yield nucleoside 5'-phosphates.</text>
        <dbReference type="EC" id="3.1.11.6"/>
    </reaction>
</comment>
<dbReference type="SUPFAM" id="SSF58113">
    <property type="entry name" value="Apolipoprotein A-I"/>
    <property type="match status" value="1"/>
</dbReference>
<comment type="function">
    <text evidence="5">Bidirectionally degrades single-stranded DNA into large acid-insoluble oligonucleotides, which are then degraded further into small acid-soluble oligonucleotides.</text>
</comment>
<keyword evidence="3 5" id="KW-0378">Hydrolase</keyword>
<evidence type="ECO:0000256" key="2">
    <source>
        <dbReference type="ARBA" id="ARBA00022722"/>
    </source>
</evidence>
<dbReference type="GO" id="GO:0006308">
    <property type="term" value="P:DNA catabolic process"/>
    <property type="evidence" value="ECO:0007669"/>
    <property type="project" value="UniProtKB-UniRule"/>
</dbReference>
<protein>
    <recommendedName>
        <fullName evidence="5">Exodeoxyribonuclease 7 large subunit</fullName>
        <ecNumber evidence="5">3.1.11.6</ecNumber>
    </recommendedName>
    <alternativeName>
        <fullName evidence="5">Exodeoxyribonuclease VII large subunit</fullName>
        <shortName evidence="5">Exonuclease VII large subunit</shortName>
    </alternativeName>
</protein>
<dbReference type="InterPro" id="IPR003753">
    <property type="entry name" value="Exonuc_VII_L"/>
</dbReference>
<organism evidence="9 10">
    <name type="scientific">Desulfolithobacter dissulfuricans</name>
    <dbReference type="NCBI Taxonomy" id="2795293"/>
    <lineage>
        <taxon>Bacteria</taxon>
        <taxon>Pseudomonadati</taxon>
        <taxon>Thermodesulfobacteriota</taxon>
        <taxon>Desulfobulbia</taxon>
        <taxon>Desulfobulbales</taxon>
        <taxon>Desulfobulbaceae</taxon>
        <taxon>Desulfolithobacter</taxon>
    </lineage>
</organism>
<dbReference type="CDD" id="cd04489">
    <property type="entry name" value="ExoVII_LU_OBF"/>
    <property type="match status" value="1"/>
</dbReference>
<dbReference type="Pfam" id="PF13742">
    <property type="entry name" value="tRNA_anti_2"/>
    <property type="match status" value="1"/>
</dbReference>
<proteinExistence type="inferred from homology"/>
<reference evidence="9" key="1">
    <citation type="submission" date="2020-12" db="EMBL/GenBank/DDBJ databases">
        <title>Desulfobium dissulfuricans gen. nov., sp. nov., a novel mesophilic, sulfate-reducing bacterium isolated from a deep-sea hydrothermal vent.</title>
        <authorList>
            <person name="Hashimoto Y."/>
            <person name="Tame A."/>
            <person name="Sawayama S."/>
            <person name="Miyazaki J."/>
            <person name="Takai K."/>
            <person name="Nakagawa S."/>
        </authorList>
    </citation>
    <scope>NUCLEOTIDE SEQUENCE</scope>
    <source>
        <strain evidence="9">GF1</strain>
    </source>
</reference>
<comment type="subunit">
    <text evidence="5">Heterooligomer composed of large and small subunits.</text>
</comment>
<dbReference type="PANTHER" id="PTHR30008:SF0">
    <property type="entry name" value="EXODEOXYRIBONUCLEASE 7 LARGE SUBUNIT"/>
    <property type="match status" value="1"/>
</dbReference>
<keyword evidence="1 5" id="KW-0963">Cytoplasm</keyword>
<evidence type="ECO:0000313" key="9">
    <source>
        <dbReference type="EMBL" id="BCO09153.1"/>
    </source>
</evidence>
<evidence type="ECO:0000259" key="7">
    <source>
        <dbReference type="Pfam" id="PF02601"/>
    </source>
</evidence>
<evidence type="ECO:0000256" key="4">
    <source>
        <dbReference type="ARBA" id="ARBA00022839"/>
    </source>
</evidence>
<keyword evidence="4 5" id="KW-0269">Exonuclease</keyword>
<dbReference type="RefSeq" id="WP_267929026.1">
    <property type="nucleotide sequence ID" value="NZ_AP024233.1"/>
</dbReference>
<accession>A0A915U0D5</accession>
<dbReference type="PANTHER" id="PTHR30008">
    <property type="entry name" value="EXODEOXYRIBONUCLEASE 7 LARGE SUBUNIT"/>
    <property type="match status" value="1"/>
</dbReference>
<dbReference type="GO" id="GO:0009318">
    <property type="term" value="C:exodeoxyribonuclease VII complex"/>
    <property type="evidence" value="ECO:0007669"/>
    <property type="project" value="UniProtKB-UniRule"/>
</dbReference>
<dbReference type="GO" id="GO:0005737">
    <property type="term" value="C:cytoplasm"/>
    <property type="evidence" value="ECO:0007669"/>
    <property type="project" value="UniProtKB-SubCell"/>
</dbReference>
<keyword evidence="2 5" id="KW-0540">Nuclease</keyword>
<sequence length="452" mass="50771">MTGQRIFTVSELTGSIRGLLETRFPHVSVAGEISNLRRPRSGHLYFTLKDDQASIRAVLFKMQQRYLERLPQEGQQVVCRGRISVYEPRGEYQLIIDTMELQGAGDLRLAFEKLKRKLAAEGLFASEAKKEVPSCPAHITLVTSPSGAAVHDFIRVARSRFPLVRLAIYPVTVQGDQAHKEMIQAIRDINRHLDTDCIVLCRGGGSIEDLQPFNEEELARAIFASEIPVVSGVGHEIDFTISDLVADLRAPTPSAAAEILLPDISEIRTRLARLRATLTRAMTRLLDSYRDRLALLREKLRDRLHPVTTMLLKVDHLAERLIRAMEVLLNSRQRQLDQLETRLRSRSPAPTIDLAGRRVDELHRRISQAMLSILEDKQARLAHLAGVLDAVSPLATLARGYAIVRKEGKQGQVVTSSGETRIGERLEVLLHRGRLRCRVEETIGPEEKDKKG</sequence>
<evidence type="ECO:0000256" key="5">
    <source>
        <dbReference type="HAMAP-Rule" id="MF_00378"/>
    </source>
</evidence>
<keyword evidence="10" id="KW-1185">Reference proteome</keyword>
<evidence type="ECO:0000256" key="6">
    <source>
        <dbReference type="RuleBase" id="RU004355"/>
    </source>
</evidence>
<dbReference type="InterPro" id="IPR020579">
    <property type="entry name" value="Exonuc_VII_lsu_C"/>
</dbReference>
<dbReference type="NCBIfam" id="TIGR00237">
    <property type="entry name" value="xseA"/>
    <property type="match status" value="1"/>
</dbReference>
<evidence type="ECO:0000313" key="10">
    <source>
        <dbReference type="Proteomes" id="UP001063350"/>
    </source>
</evidence>
<dbReference type="AlphaFoldDB" id="A0A915U0D5"/>
<dbReference type="EC" id="3.1.11.6" evidence="5"/>
<comment type="subcellular location">
    <subcellularLocation>
        <location evidence="5 6">Cytoplasm</location>
    </subcellularLocation>
</comment>
<dbReference type="EMBL" id="AP024233">
    <property type="protein sequence ID" value="BCO09153.1"/>
    <property type="molecule type" value="Genomic_DNA"/>
</dbReference>
<dbReference type="GO" id="GO:0008855">
    <property type="term" value="F:exodeoxyribonuclease VII activity"/>
    <property type="evidence" value="ECO:0007669"/>
    <property type="project" value="UniProtKB-UniRule"/>
</dbReference>
<dbReference type="Proteomes" id="UP001063350">
    <property type="component" value="Chromosome"/>
</dbReference>
<dbReference type="Pfam" id="PF02601">
    <property type="entry name" value="Exonuc_VII_L"/>
    <property type="match status" value="1"/>
</dbReference>
<dbReference type="KEGG" id="ddu:GF1_15290"/>